<evidence type="ECO:0000313" key="2">
    <source>
        <dbReference type="EMBL" id="APG60126.1"/>
    </source>
</evidence>
<proteinExistence type="predicted"/>
<feature type="domain" description="Polysaccharide pyruvyl transferase" evidence="1">
    <location>
        <begin position="24"/>
        <end position="206"/>
    </location>
</feature>
<dbReference type="EMBL" id="CP018153">
    <property type="protein sequence ID" value="APG60126.1"/>
    <property type="molecule type" value="Genomic_DNA"/>
</dbReference>
<gene>
    <name evidence="2" type="ORF">LPB144_06715</name>
</gene>
<reference evidence="2 3" key="1">
    <citation type="submission" date="2016-11" db="EMBL/GenBank/DDBJ databases">
        <title>Gramella sp. LPB0144 isolated from marine environment.</title>
        <authorList>
            <person name="Kim E."/>
            <person name="Yi H."/>
        </authorList>
    </citation>
    <scope>NUCLEOTIDE SEQUENCE [LARGE SCALE GENOMIC DNA]</scope>
    <source>
        <strain evidence="2 3">LPB0144</strain>
    </source>
</reference>
<name>A0A1L3J4T1_9FLAO</name>
<dbReference type="Pfam" id="PF04230">
    <property type="entry name" value="PS_pyruv_trans"/>
    <property type="match status" value="1"/>
</dbReference>
<dbReference type="AlphaFoldDB" id="A0A1L3J4T1"/>
<dbReference type="KEGG" id="grl:LPB144_06715"/>
<dbReference type="STRING" id="1913577.LPB144_06715"/>
<organism evidence="2 3">
    <name type="scientific">Christiangramia salexigens</name>
    <dbReference type="NCBI Taxonomy" id="1913577"/>
    <lineage>
        <taxon>Bacteria</taxon>
        <taxon>Pseudomonadati</taxon>
        <taxon>Bacteroidota</taxon>
        <taxon>Flavobacteriia</taxon>
        <taxon>Flavobacteriales</taxon>
        <taxon>Flavobacteriaceae</taxon>
        <taxon>Christiangramia</taxon>
    </lineage>
</organism>
<dbReference type="Proteomes" id="UP000182510">
    <property type="component" value="Chromosome"/>
</dbReference>
<evidence type="ECO:0000313" key="3">
    <source>
        <dbReference type="Proteomes" id="UP000182510"/>
    </source>
</evidence>
<accession>A0A1L3J4T1</accession>
<evidence type="ECO:0000259" key="1">
    <source>
        <dbReference type="Pfam" id="PF04230"/>
    </source>
</evidence>
<sequence length="273" mass="31347">MKENHNIPLFWWSEVRLMGKQKENYGDLLSRYIVEKNTEKKVEWIHPKKQPWYKLNKKNYLSIGSIIHHATTKSIVWGSGIIDRDQKISKASFRAVRGPKTKEYLNSLGYDCPAVYGDPAILLPLYFQPKVQKKYKFGIIPHYQDYKSVLKLCSETSYEDVLVIDLLCDDVEKVTEKILSCEKTISSSLHGLIVSHSYEIPSIWVEFSNKLFGDGIKFADYLESVGLPAYAPKLISDKITIELFEKLIQNNTSLPENSVIHQLQTGLLNSSPF</sequence>
<dbReference type="OrthoDB" id="9803627at2"/>
<protein>
    <submittedName>
        <fullName evidence="2">Exosortase</fullName>
    </submittedName>
</protein>
<dbReference type="RefSeq" id="WP_072552774.1">
    <property type="nucleotide sequence ID" value="NZ_CP018153.1"/>
</dbReference>
<keyword evidence="3" id="KW-1185">Reference proteome</keyword>
<dbReference type="InterPro" id="IPR007345">
    <property type="entry name" value="Polysacch_pyruvyl_Trfase"/>
</dbReference>